<organism evidence="2 3">
    <name type="scientific">Thalassiosira oceanica</name>
    <name type="common">Marine diatom</name>
    <dbReference type="NCBI Taxonomy" id="159749"/>
    <lineage>
        <taxon>Eukaryota</taxon>
        <taxon>Sar</taxon>
        <taxon>Stramenopiles</taxon>
        <taxon>Ochrophyta</taxon>
        <taxon>Bacillariophyta</taxon>
        <taxon>Coscinodiscophyceae</taxon>
        <taxon>Thalassiosirophycidae</taxon>
        <taxon>Thalassiosirales</taxon>
        <taxon>Thalassiosiraceae</taxon>
        <taxon>Thalassiosira</taxon>
    </lineage>
</organism>
<feature type="compositionally biased region" description="Low complexity" evidence="1">
    <location>
        <begin position="154"/>
        <end position="167"/>
    </location>
</feature>
<gene>
    <name evidence="2" type="ORF">THAOC_11990</name>
</gene>
<evidence type="ECO:0000313" key="3">
    <source>
        <dbReference type="Proteomes" id="UP000266841"/>
    </source>
</evidence>
<accession>K0SPV0</accession>
<feature type="compositionally biased region" description="Acidic residues" evidence="1">
    <location>
        <begin position="91"/>
        <end position="111"/>
    </location>
</feature>
<reference evidence="2 3" key="1">
    <citation type="journal article" date="2012" name="Genome Biol.">
        <title>Genome and low-iron response of an oceanic diatom adapted to chronic iron limitation.</title>
        <authorList>
            <person name="Lommer M."/>
            <person name="Specht M."/>
            <person name="Roy A.S."/>
            <person name="Kraemer L."/>
            <person name="Andreson R."/>
            <person name="Gutowska M.A."/>
            <person name="Wolf J."/>
            <person name="Bergner S.V."/>
            <person name="Schilhabel M.B."/>
            <person name="Klostermeier U.C."/>
            <person name="Beiko R.G."/>
            <person name="Rosenstiel P."/>
            <person name="Hippler M."/>
            <person name="Laroche J."/>
        </authorList>
    </citation>
    <scope>NUCLEOTIDE SEQUENCE [LARGE SCALE GENOMIC DNA]</scope>
    <source>
        <strain evidence="2 3">CCMP1005</strain>
    </source>
</reference>
<name>K0SPV0_THAOC</name>
<keyword evidence="3" id="KW-1185">Reference proteome</keyword>
<proteinExistence type="predicted"/>
<feature type="non-terminal residue" evidence="2">
    <location>
        <position position="167"/>
    </location>
</feature>
<dbReference type="EMBL" id="AGNL01013768">
    <property type="protein sequence ID" value="EJK67024.1"/>
    <property type="molecule type" value="Genomic_DNA"/>
</dbReference>
<evidence type="ECO:0000313" key="2">
    <source>
        <dbReference type="EMBL" id="EJK67024.1"/>
    </source>
</evidence>
<evidence type="ECO:0000256" key="1">
    <source>
        <dbReference type="SAM" id="MobiDB-lite"/>
    </source>
</evidence>
<dbReference type="Proteomes" id="UP000266841">
    <property type="component" value="Unassembled WGS sequence"/>
</dbReference>
<comment type="caution">
    <text evidence="2">The sequence shown here is derived from an EMBL/GenBank/DDBJ whole genome shotgun (WGS) entry which is preliminary data.</text>
</comment>
<feature type="region of interest" description="Disordered" evidence="1">
    <location>
        <begin position="1"/>
        <end position="125"/>
    </location>
</feature>
<dbReference type="AlphaFoldDB" id="K0SPV0"/>
<sequence>MNLPPQPPAASGQKAGRSQGRPGEDGGPAESRQPSPSSPPVDFPSLPLEVARGWRPKRISPHAPADDKEDVEYLPQHLSPAARGSPGAFFVEDDGGDGERDEDEDDGDELGGTEHGVLGVDGRGDGMPFDEVDAVDLALHQYRWVRSLPPAAAGPVPSTTGPSTTGP</sequence>
<feature type="region of interest" description="Disordered" evidence="1">
    <location>
        <begin position="148"/>
        <end position="167"/>
    </location>
</feature>
<protein>
    <submittedName>
        <fullName evidence="2">Uncharacterized protein</fullName>
    </submittedName>
</protein>